<proteinExistence type="predicted"/>
<protein>
    <submittedName>
        <fullName evidence="2">Uncharacterized protein</fullName>
    </submittedName>
</protein>
<sequence length="120" mass="13368">MTSGQRNLIERLQPIWEAVGKLGANNPELNLKAYLDEMWSEDETTTASLGAANSPARRDEKNADDPEAQFKMIAVAYATGEMDEIDQVINYLAFIRRMKKQGIYDLGHSSDEDLGGENTT</sequence>
<dbReference type="EMBL" id="FWFP01000007">
    <property type="protein sequence ID" value="SLN55972.1"/>
    <property type="molecule type" value="Genomic_DNA"/>
</dbReference>
<gene>
    <name evidence="2" type="ORF">RUM8411_02727</name>
</gene>
<dbReference type="RefSeq" id="WP_085823233.1">
    <property type="nucleotide sequence ID" value="NZ_FWFP01000007.1"/>
</dbReference>
<accession>A0A1X6ZMU9</accession>
<evidence type="ECO:0000313" key="2">
    <source>
        <dbReference type="EMBL" id="SLN55972.1"/>
    </source>
</evidence>
<feature type="region of interest" description="Disordered" evidence="1">
    <location>
        <begin position="44"/>
        <end position="65"/>
    </location>
</feature>
<reference evidence="3" key="1">
    <citation type="submission" date="2017-03" db="EMBL/GenBank/DDBJ databases">
        <authorList>
            <person name="Rodrigo-Torres L."/>
            <person name="Arahal R.D."/>
            <person name="Lucena T."/>
        </authorList>
    </citation>
    <scope>NUCLEOTIDE SEQUENCE [LARGE SCALE GENOMIC DNA]</scope>
    <source>
        <strain evidence="3">CECT 8411</strain>
    </source>
</reference>
<keyword evidence="3" id="KW-1185">Reference proteome</keyword>
<name>A0A1X6ZMU9_9RHOB</name>
<dbReference type="AlphaFoldDB" id="A0A1X6ZMU9"/>
<dbReference type="OrthoDB" id="7708533at2"/>
<organism evidence="2 3">
    <name type="scientific">Ruegeria meonggei</name>
    <dbReference type="NCBI Taxonomy" id="1446476"/>
    <lineage>
        <taxon>Bacteria</taxon>
        <taxon>Pseudomonadati</taxon>
        <taxon>Pseudomonadota</taxon>
        <taxon>Alphaproteobacteria</taxon>
        <taxon>Rhodobacterales</taxon>
        <taxon>Roseobacteraceae</taxon>
        <taxon>Ruegeria</taxon>
    </lineage>
</organism>
<evidence type="ECO:0000313" key="3">
    <source>
        <dbReference type="Proteomes" id="UP000193778"/>
    </source>
</evidence>
<dbReference type="Proteomes" id="UP000193778">
    <property type="component" value="Unassembled WGS sequence"/>
</dbReference>
<evidence type="ECO:0000256" key="1">
    <source>
        <dbReference type="SAM" id="MobiDB-lite"/>
    </source>
</evidence>